<dbReference type="InterPro" id="IPR014710">
    <property type="entry name" value="RmlC-like_jellyroll"/>
</dbReference>
<dbReference type="GO" id="GO:0016301">
    <property type="term" value="F:kinase activity"/>
    <property type="evidence" value="ECO:0007669"/>
    <property type="project" value="UniProtKB-KW"/>
</dbReference>
<dbReference type="RefSeq" id="WP_092518590.1">
    <property type="nucleotide sequence ID" value="NZ_CAWRAH010000047.1"/>
</dbReference>
<sequence>MNNLIKPLDSFKKVINVLLPHSEPITIDLLTQGKSIRIDNEFLKIFLLDQGYVNIRRIDDELIIATFFSPYVIGLSFYPGAGIYYSIELGENCKIHQIPRSSALSAIRTHDLYKEWLRIFSYKMSFLYARDISVFRHNNREVVYNLLSRLMNSPVEFRKNITAIKYIEQRCTISRSCIQRVLLSLKKEGCVELVNGYLEKVLSLPVQSYY</sequence>
<keyword evidence="2" id="KW-0418">Kinase</keyword>
<evidence type="ECO:0000259" key="1">
    <source>
        <dbReference type="Pfam" id="PF15977"/>
    </source>
</evidence>
<dbReference type="AlphaFoldDB" id="A0A1I4ZZC3"/>
<dbReference type="Gene3D" id="2.60.120.10">
    <property type="entry name" value="Jelly Rolls"/>
    <property type="match status" value="1"/>
</dbReference>
<dbReference type="Pfam" id="PF15977">
    <property type="entry name" value="HTH_46"/>
    <property type="match status" value="1"/>
</dbReference>
<reference evidence="3" key="1">
    <citation type="submission" date="2016-10" db="EMBL/GenBank/DDBJ databases">
        <authorList>
            <person name="Varghese N."/>
            <person name="Submissions S."/>
        </authorList>
    </citation>
    <scope>NUCLEOTIDE SEQUENCE [LARGE SCALE GENOMIC DNA]</scope>
    <source>
        <strain evidence="3">DSM 16522</strain>
    </source>
</reference>
<dbReference type="InterPro" id="IPR041687">
    <property type="entry name" value="HTH_46"/>
</dbReference>
<evidence type="ECO:0000313" key="3">
    <source>
        <dbReference type="Proteomes" id="UP000199011"/>
    </source>
</evidence>
<name>A0A1I4ZZC3_9GAMM</name>
<keyword evidence="3" id="KW-1185">Reference proteome</keyword>
<evidence type="ECO:0000313" key="2">
    <source>
        <dbReference type="EMBL" id="SFN55490.1"/>
    </source>
</evidence>
<proteinExistence type="predicted"/>
<dbReference type="Proteomes" id="UP000199011">
    <property type="component" value="Unassembled WGS sequence"/>
</dbReference>
<keyword evidence="2" id="KW-0808">Transferase</keyword>
<accession>A0A1I4ZZC3</accession>
<dbReference type="EMBL" id="FOVO01000008">
    <property type="protein sequence ID" value="SFN55490.1"/>
    <property type="molecule type" value="Genomic_DNA"/>
</dbReference>
<gene>
    <name evidence="2" type="ORF">SAMN05421579_10886</name>
</gene>
<protein>
    <submittedName>
        <fullName evidence="2">cAMP-binding domain of CRP or a regulatory subunit of cAMP-dependent protein kinases</fullName>
    </submittedName>
</protein>
<feature type="domain" description="IprA winged helix-turn-helix" evidence="1">
    <location>
        <begin position="142"/>
        <end position="205"/>
    </location>
</feature>
<organism evidence="2 3">
    <name type="scientific">Xenorhabdus japonica</name>
    <dbReference type="NCBI Taxonomy" id="53341"/>
    <lineage>
        <taxon>Bacteria</taxon>
        <taxon>Pseudomonadati</taxon>
        <taxon>Pseudomonadota</taxon>
        <taxon>Gammaproteobacteria</taxon>
        <taxon>Enterobacterales</taxon>
        <taxon>Morganellaceae</taxon>
        <taxon>Xenorhabdus</taxon>
    </lineage>
</organism>
<dbReference type="OrthoDB" id="6442353at2"/>